<evidence type="ECO:0000313" key="2">
    <source>
        <dbReference type="EMBL" id="QFX92533.1"/>
    </source>
</evidence>
<dbReference type="EMBL" id="CP045562">
    <property type="protein sequence ID" value="QFX92533.1"/>
    <property type="molecule type" value="Genomic_DNA"/>
</dbReference>
<sequence>MAENDVMKDAQTLQDALVKTDEFKELQATYDELKKDQDAFKTFKDFQTNQNELRQKQMAGQQISQDDMKKAQELANKMNSLDIIKKLMGKEKAMGKVIDDANMLITKPLRDMYEA</sequence>
<accession>A0A0C1Q2P4</accession>
<dbReference type="InterPro" id="IPR023378">
    <property type="entry name" value="YheA/YmcA-like_dom_sf"/>
</dbReference>
<evidence type="ECO:0000313" key="4">
    <source>
        <dbReference type="Proteomes" id="UP000327194"/>
    </source>
</evidence>
<dbReference type="EMBL" id="JOJZ01000010">
    <property type="protein sequence ID" value="KID42083.1"/>
    <property type="molecule type" value="Genomic_DNA"/>
</dbReference>
<dbReference type="OrthoDB" id="9811402at2"/>
<reference evidence="2 4" key="2">
    <citation type="submission" date="2019-10" db="EMBL/GenBank/DDBJ databases">
        <title>Genome sequencing of Lactobacillus fructivorans.</title>
        <authorList>
            <person name="Kim K."/>
        </authorList>
    </citation>
    <scope>NUCLEOTIDE SEQUENCE [LARGE SCALE GENOMIC DNA]</scope>
    <source>
        <strain evidence="2 4">LF543</strain>
    </source>
</reference>
<gene>
    <name evidence="2" type="ORF">LF543_02730</name>
    <name evidence="1" type="ORF">LfDm3_0488</name>
</gene>
<dbReference type="PATRIC" id="fig|1614.10.peg.155"/>
<dbReference type="Proteomes" id="UP000327194">
    <property type="component" value="Chromosome"/>
</dbReference>
<dbReference type="AlphaFoldDB" id="A0A0C1Q2P4"/>
<evidence type="ECO:0000313" key="3">
    <source>
        <dbReference type="Proteomes" id="UP000031397"/>
    </source>
</evidence>
<evidence type="ECO:0000313" key="1">
    <source>
        <dbReference type="EMBL" id="KID42083.1"/>
    </source>
</evidence>
<dbReference type="Pfam" id="PF06133">
    <property type="entry name" value="Com_YlbF"/>
    <property type="match status" value="1"/>
</dbReference>
<dbReference type="SUPFAM" id="SSF158622">
    <property type="entry name" value="YheA/YmcA-like"/>
    <property type="match status" value="1"/>
</dbReference>
<dbReference type="Proteomes" id="UP000031397">
    <property type="component" value="Unassembled WGS sequence"/>
</dbReference>
<name>A0A0C1Q2P4_9LACO</name>
<organism evidence="1 3">
    <name type="scientific">Fructilactobacillus fructivorans</name>
    <dbReference type="NCBI Taxonomy" id="1614"/>
    <lineage>
        <taxon>Bacteria</taxon>
        <taxon>Bacillati</taxon>
        <taxon>Bacillota</taxon>
        <taxon>Bacilli</taxon>
        <taxon>Lactobacillales</taxon>
        <taxon>Lactobacillaceae</taxon>
        <taxon>Fructilactobacillus</taxon>
    </lineage>
</organism>
<keyword evidence="3" id="KW-1185">Reference proteome</keyword>
<dbReference type="STRING" id="1614.IV37_GL000085"/>
<reference evidence="1 3" key="1">
    <citation type="submission" date="2014-06" db="EMBL/GenBank/DDBJ databases">
        <title>Functional and comparative genomic analyses of the Drosophila gut microbiota identify candidate symbiosis factors.</title>
        <authorList>
            <person name="Newell P.D."/>
            <person name="Chaston J.M."/>
            <person name="Douglas A.E."/>
        </authorList>
    </citation>
    <scope>NUCLEOTIDE SEQUENCE [LARGE SCALE GENOMIC DNA]</scope>
    <source>
        <strain evidence="1 3">DmCS_002</strain>
    </source>
</reference>
<proteinExistence type="predicted"/>
<dbReference type="GeneID" id="74913175"/>
<protein>
    <submittedName>
        <fullName evidence="1">Uncharacterized protein</fullName>
    </submittedName>
</protein>
<dbReference type="InterPro" id="IPR010368">
    <property type="entry name" value="Com_YlbF"/>
</dbReference>
<dbReference type="Gene3D" id="1.20.1500.10">
    <property type="entry name" value="YheA/YmcA-like"/>
    <property type="match status" value="1"/>
</dbReference>
<dbReference type="RefSeq" id="WP_010021616.1">
    <property type="nucleotide sequence ID" value="NZ_AZDS01000001.1"/>
</dbReference>
<dbReference type="KEGG" id="lfv:LF543_02730"/>